<dbReference type="InterPro" id="IPR032675">
    <property type="entry name" value="LRR_dom_sf"/>
</dbReference>
<evidence type="ECO:0000313" key="2">
    <source>
        <dbReference type="Proteomes" id="UP000078237"/>
    </source>
</evidence>
<evidence type="ECO:0000313" key="1">
    <source>
        <dbReference type="EMBL" id="KXX82804.1"/>
    </source>
</evidence>
<dbReference type="OrthoDB" id="4589711at2759"/>
<gene>
    <name evidence="1" type="ORF">MMYC01_200773</name>
</gene>
<name>A0A175WIV6_9PEZI</name>
<reference evidence="1 2" key="1">
    <citation type="journal article" date="2016" name="Genome Announc.">
        <title>Genome Sequence of Madurella mycetomatis mm55, Isolated from a Human Mycetoma Case in Sudan.</title>
        <authorList>
            <person name="Smit S."/>
            <person name="Derks M.F."/>
            <person name="Bervoets S."/>
            <person name="Fahal A."/>
            <person name="van Leeuwen W."/>
            <person name="van Belkum A."/>
            <person name="van de Sande W.W."/>
        </authorList>
    </citation>
    <scope>NUCLEOTIDE SEQUENCE [LARGE SCALE GENOMIC DNA]</scope>
    <source>
        <strain evidence="2">mm55</strain>
    </source>
</reference>
<dbReference type="AlphaFoldDB" id="A0A175WIV6"/>
<accession>A0A175WIV6</accession>
<dbReference type="Proteomes" id="UP000078237">
    <property type="component" value="Unassembled WGS sequence"/>
</dbReference>
<proteinExistence type="predicted"/>
<sequence>MTKLQDLPFELIERIAESLCRHCTGPHSHDCETSALAINPYGGCVCSQSYAQESSRTLGALCLTSRRLRDAAIRPLYHRPNVRKWWLLAGTVLARPDLARHIKALYFHEGFAYTESEPVIPPAVVFYFNARFDKYRASLTTDEQIDLDYCLGDDPGSLTSANGGAWAISILTSLCPGAESIEAVVSGYPNLFDVCTPPLLLSLHTIELSHWDTENGINLSSMAVLLRAAPNLRALRCRSVSDEEGKELGVVLEKLTEVEFQNSAMTAEALKALLKACPGLETFKYEAGGVVVGYYQFNPAEVRDLVSQYGTRMKKVVMDLREGEYSDGLQDWDWDECEEVEEAFTEMGIELELIMG</sequence>
<keyword evidence="2" id="KW-1185">Reference proteome</keyword>
<dbReference type="Gene3D" id="3.80.10.10">
    <property type="entry name" value="Ribonuclease Inhibitor"/>
    <property type="match status" value="1"/>
</dbReference>
<organism evidence="1 2">
    <name type="scientific">Madurella mycetomatis</name>
    <dbReference type="NCBI Taxonomy" id="100816"/>
    <lineage>
        <taxon>Eukaryota</taxon>
        <taxon>Fungi</taxon>
        <taxon>Dikarya</taxon>
        <taxon>Ascomycota</taxon>
        <taxon>Pezizomycotina</taxon>
        <taxon>Sordariomycetes</taxon>
        <taxon>Sordariomycetidae</taxon>
        <taxon>Sordariales</taxon>
        <taxon>Sordariales incertae sedis</taxon>
        <taxon>Madurella</taxon>
    </lineage>
</organism>
<dbReference type="VEuPathDB" id="FungiDB:MMYC01_200773"/>
<dbReference type="EMBL" id="LCTW02000008">
    <property type="protein sequence ID" value="KXX82804.1"/>
    <property type="molecule type" value="Genomic_DNA"/>
</dbReference>
<protein>
    <submittedName>
        <fullName evidence="1">Uncharacterized protein</fullName>
    </submittedName>
</protein>
<comment type="caution">
    <text evidence="1">The sequence shown here is derived from an EMBL/GenBank/DDBJ whole genome shotgun (WGS) entry which is preliminary data.</text>
</comment>
<dbReference type="STRING" id="100816.A0A175WIV6"/>